<keyword evidence="2" id="KW-0150">Chloroplast</keyword>
<dbReference type="Gene3D" id="3.40.50.300">
    <property type="entry name" value="P-loop containing nucleotide triphosphate hydrolases"/>
    <property type="match status" value="2"/>
</dbReference>
<keyword evidence="8" id="KW-0508">mRNA splicing</keyword>
<evidence type="ECO:0000256" key="1">
    <source>
        <dbReference type="ARBA" id="ARBA00012552"/>
    </source>
</evidence>
<dbReference type="CDD" id="cd17945">
    <property type="entry name" value="DEADc_DDX23"/>
    <property type="match status" value="1"/>
</dbReference>
<evidence type="ECO:0000256" key="10">
    <source>
        <dbReference type="ARBA" id="ARBA00047984"/>
    </source>
</evidence>
<evidence type="ECO:0000256" key="11">
    <source>
        <dbReference type="PROSITE-ProRule" id="PRU00552"/>
    </source>
</evidence>
<evidence type="ECO:0000256" key="3">
    <source>
        <dbReference type="ARBA" id="ARBA00022664"/>
    </source>
</evidence>
<feature type="short sequence motif" description="Q motif" evidence="11">
    <location>
        <begin position="124"/>
        <end position="152"/>
    </location>
</feature>
<dbReference type="GO" id="GO:0016787">
    <property type="term" value="F:hydrolase activity"/>
    <property type="evidence" value="ECO:0007669"/>
    <property type="project" value="UniProtKB-KW"/>
</dbReference>
<dbReference type="PROSITE" id="PS51195">
    <property type="entry name" value="Q_MOTIF"/>
    <property type="match status" value="1"/>
</dbReference>
<dbReference type="Pfam" id="PF00271">
    <property type="entry name" value="Helicase_C"/>
    <property type="match status" value="1"/>
</dbReference>
<keyword evidence="2" id="KW-0934">Plastid</keyword>
<dbReference type="SUPFAM" id="SSF52540">
    <property type="entry name" value="P-loop containing nucleoside triphosphate hydrolases"/>
    <property type="match status" value="2"/>
</dbReference>
<keyword evidence="16" id="KW-1185">Reference proteome</keyword>
<evidence type="ECO:0000313" key="15">
    <source>
        <dbReference type="EMBL" id="KAI5068688.1"/>
    </source>
</evidence>
<dbReference type="InterPro" id="IPR014014">
    <property type="entry name" value="RNA_helicase_DEAD_Q_motif"/>
</dbReference>
<dbReference type="PROSITE" id="PS51194">
    <property type="entry name" value="HELICASE_CTER"/>
    <property type="match status" value="1"/>
</dbReference>
<dbReference type="PROSITE" id="PS51192">
    <property type="entry name" value="HELICASE_ATP_BIND_1"/>
    <property type="match status" value="1"/>
</dbReference>
<dbReference type="OrthoDB" id="196131at2759"/>
<dbReference type="GO" id="GO:0003676">
    <property type="term" value="F:nucleic acid binding"/>
    <property type="evidence" value="ECO:0007669"/>
    <property type="project" value="InterPro"/>
</dbReference>
<dbReference type="InterPro" id="IPR014001">
    <property type="entry name" value="Helicase_ATP-bd"/>
</dbReference>
<dbReference type="GO" id="GO:0006397">
    <property type="term" value="P:mRNA processing"/>
    <property type="evidence" value="ECO:0007669"/>
    <property type="project" value="UniProtKB-KW"/>
</dbReference>
<dbReference type="InterPro" id="IPR027417">
    <property type="entry name" value="P-loop_NTPase"/>
</dbReference>
<accession>A0A9D4UJQ8</accession>
<dbReference type="GO" id="GO:0005524">
    <property type="term" value="F:ATP binding"/>
    <property type="evidence" value="ECO:0007669"/>
    <property type="project" value="UniProtKB-KW"/>
</dbReference>
<dbReference type="InterPro" id="IPR001650">
    <property type="entry name" value="Helicase_C-like"/>
</dbReference>
<gene>
    <name evidence="15" type="ORF">GOP47_0017033</name>
</gene>
<comment type="catalytic activity">
    <reaction evidence="10">
        <text>ATP + H2O = ADP + phosphate + H(+)</text>
        <dbReference type="Rhea" id="RHEA:13065"/>
        <dbReference type="ChEBI" id="CHEBI:15377"/>
        <dbReference type="ChEBI" id="CHEBI:15378"/>
        <dbReference type="ChEBI" id="CHEBI:30616"/>
        <dbReference type="ChEBI" id="CHEBI:43474"/>
        <dbReference type="ChEBI" id="CHEBI:456216"/>
        <dbReference type="EC" id="3.6.4.13"/>
    </reaction>
</comment>
<dbReference type="EMBL" id="JABFUD020000016">
    <property type="protein sequence ID" value="KAI5068688.1"/>
    <property type="molecule type" value="Genomic_DNA"/>
</dbReference>
<dbReference type="CDD" id="cd18787">
    <property type="entry name" value="SF2_C_DEAD"/>
    <property type="match status" value="1"/>
</dbReference>
<dbReference type="SMART" id="SM00490">
    <property type="entry name" value="HELICc"/>
    <property type="match status" value="1"/>
</dbReference>
<evidence type="ECO:0000256" key="9">
    <source>
        <dbReference type="ARBA" id="ARBA00037954"/>
    </source>
</evidence>
<feature type="domain" description="Helicase ATP-binding" evidence="12">
    <location>
        <begin position="155"/>
        <end position="343"/>
    </location>
</feature>
<proteinExistence type="inferred from homology"/>
<dbReference type="Pfam" id="PF00270">
    <property type="entry name" value="DEAD"/>
    <property type="match status" value="1"/>
</dbReference>
<evidence type="ECO:0000256" key="7">
    <source>
        <dbReference type="ARBA" id="ARBA00022840"/>
    </source>
</evidence>
<evidence type="ECO:0000259" key="14">
    <source>
        <dbReference type="PROSITE" id="PS51195"/>
    </source>
</evidence>
<dbReference type="SMART" id="SM00487">
    <property type="entry name" value="DEXDc"/>
    <property type="match status" value="1"/>
</dbReference>
<feature type="domain" description="Helicase C-terminal" evidence="13">
    <location>
        <begin position="371"/>
        <end position="516"/>
    </location>
</feature>
<dbReference type="GO" id="GO:0008380">
    <property type="term" value="P:RNA splicing"/>
    <property type="evidence" value="ECO:0007669"/>
    <property type="project" value="UniProtKB-KW"/>
</dbReference>
<evidence type="ECO:0000313" key="16">
    <source>
        <dbReference type="Proteomes" id="UP000886520"/>
    </source>
</evidence>
<name>A0A9D4UJQ8_ADICA</name>
<dbReference type="GO" id="GO:0003724">
    <property type="term" value="F:RNA helicase activity"/>
    <property type="evidence" value="ECO:0007669"/>
    <property type="project" value="UniProtKB-EC"/>
</dbReference>
<dbReference type="EC" id="3.6.4.13" evidence="1"/>
<keyword evidence="3" id="KW-0507">mRNA processing</keyword>
<comment type="caution">
    <text evidence="15">The sequence shown here is derived from an EMBL/GenBank/DDBJ whole genome shotgun (WGS) entry which is preliminary data.</text>
</comment>
<evidence type="ECO:0000256" key="4">
    <source>
        <dbReference type="ARBA" id="ARBA00022741"/>
    </source>
</evidence>
<evidence type="ECO:0000256" key="2">
    <source>
        <dbReference type="ARBA" id="ARBA00022528"/>
    </source>
</evidence>
<dbReference type="Proteomes" id="UP000886520">
    <property type="component" value="Chromosome 16"/>
</dbReference>
<keyword evidence="7" id="KW-0067">ATP-binding</keyword>
<keyword evidence="4" id="KW-0547">Nucleotide-binding</keyword>
<organism evidence="15 16">
    <name type="scientific">Adiantum capillus-veneris</name>
    <name type="common">Maidenhair fern</name>
    <dbReference type="NCBI Taxonomy" id="13818"/>
    <lineage>
        <taxon>Eukaryota</taxon>
        <taxon>Viridiplantae</taxon>
        <taxon>Streptophyta</taxon>
        <taxon>Embryophyta</taxon>
        <taxon>Tracheophyta</taxon>
        <taxon>Polypodiopsida</taxon>
        <taxon>Polypodiidae</taxon>
        <taxon>Polypodiales</taxon>
        <taxon>Pteridineae</taxon>
        <taxon>Pteridaceae</taxon>
        <taxon>Vittarioideae</taxon>
        <taxon>Adiantum</taxon>
    </lineage>
</organism>
<protein>
    <recommendedName>
        <fullName evidence="1">RNA helicase</fullName>
        <ecNumber evidence="1">3.6.4.13</ecNumber>
    </recommendedName>
</protein>
<dbReference type="InterPro" id="IPR057479">
    <property type="entry name" value="PRP28/DDX23-like_helical"/>
</dbReference>
<comment type="similarity">
    <text evidence="9">Belongs to the DEAD box helicase family. DDX23/PRP28 subfamily.</text>
</comment>
<evidence type="ECO:0000256" key="5">
    <source>
        <dbReference type="ARBA" id="ARBA00022801"/>
    </source>
</evidence>
<keyword evidence="5" id="KW-0378">Hydrolase</keyword>
<evidence type="ECO:0000259" key="13">
    <source>
        <dbReference type="PROSITE" id="PS51194"/>
    </source>
</evidence>
<sequence>MAEQRDRGAPDKSKKRAIMKPSEKFKFCFDWPLSDDTSSRSASEEAPLLFGRGFRAGIDRLEQIKKRQRTSHSNYVESANLHRSAVHWADKKLLDMTPRDWRIFQEEFGISYKGFHGGNARPMRNWEESGLARSLLQAVYKVGYKRPSPIQMVAIPVSLAHKDVIGIAQTGSGKTASFILPMLHHVSLLAPLDEQDLERPAQGPNALILAPTRELAQQIQDETLKLSCYVDVRVVLLIGRHSIEEQGMQLSRGCEIVIATPGRLLDCLERKFVVLSQCSYIVVDEADTMVAKGFEEQVLGVLKALPLRSVDQRVNRTMCMFSATMPNAVERTAKRFLRDPVIINVGELGQPPNLITQKVRMVNTVLEKLKRLQALLDNSSDLVMVFVNSKKAAKDLVSKLEGQGYKAIGLYGDMPQALREKSLRDFKSRSYDCLVATDLAGRGIDIQGDVHVVNYEMPRTIEKYVHRIGRTGRANKTGIATSFLTFSDDDKSLFYDLKQLLIQSKSEVPLELARHEASNIRINHKPFI</sequence>
<dbReference type="PANTHER" id="PTHR47958">
    <property type="entry name" value="ATP-DEPENDENT RNA HELICASE DBP3"/>
    <property type="match status" value="1"/>
</dbReference>
<keyword evidence="6" id="KW-0347">Helicase</keyword>
<evidence type="ECO:0000256" key="8">
    <source>
        <dbReference type="ARBA" id="ARBA00023187"/>
    </source>
</evidence>
<evidence type="ECO:0000256" key="6">
    <source>
        <dbReference type="ARBA" id="ARBA00022806"/>
    </source>
</evidence>
<dbReference type="Pfam" id="PF25430">
    <property type="entry name" value="DDX23"/>
    <property type="match status" value="1"/>
</dbReference>
<reference evidence="15" key="1">
    <citation type="submission" date="2021-01" db="EMBL/GenBank/DDBJ databases">
        <title>Adiantum capillus-veneris genome.</title>
        <authorList>
            <person name="Fang Y."/>
            <person name="Liao Q."/>
        </authorList>
    </citation>
    <scope>NUCLEOTIDE SEQUENCE</scope>
    <source>
        <strain evidence="15">H3</strain>
        <tissue evidence="15">Leaf</tissue>
    </source>
</reference>
<evidence type="ECO:0000259" key="12">
    <source>
        <dbReference type="PROSITE" id="PS51192"/>
    </source>
</evidence>
<dbReference type="AlphaFoldDB" id="A0A9D4UJQ8"/>
<dbReference type="InterPro" id="IPR011545">
    <property type="entry name" value="DEAD/DEAH_box_helicase_dom"/>
</dbReference>
<feature type="domain" description="DEAD-box RNA helicase Q" evidence="14">
    <location>
        <begin position="124"/>
        <end position="152"/>
    </location>
</feature>